<dbReference type="EMBL" id="CYXZ01000024">
    <property type="protein sequence ID" value="CUN25545.1"/>
    <property type="molecule type" value="Genomic_DNA"/>
</dbReference>
<feature type="transmembrane region" description="Helical" evidence="4">
    <location>
        <begin position="110"/>
        <end position="128"/>
    </location>
</feature>
<keyword evidence="4" id="KW-0812">Transmembrane</keyword>
<evidence type="ECO:0000256" key="2">
    <source>
        <dbReference type="PROSITE-ProRule" id="PRU00284"/>
    </source>
</evidence>
<dbReference type="Proteomes" id="UP000478483">
    <property type="component" value="Unassembled WGS sequence"/>
</dbReference>
<organism evidence="6 11">
    <name type="scientific">Roseburia intestinalis</name>
    <dbReference type="NCBI Taxonomy" id="166486"/>
    <lineage>
        <taxon>Bacteria</taxon>
        <taxon>Bacillati</taxon>
        <taxon>Bacillota</taxon>
        <taxon>Clostridia</taxon>
        <taxon>Lachnospirales</taxon>
        <taxon>Lachnospiraceae</taxon>
        <taxon>Roseburia</taxon>
    </lineage>
</organism>
<dbReference type="PANTHER" id="PTHR32089">
    <property type="entry name" value="METHYL-ACCEPTING CHEMOTAXIS PROTEIN MCPB"/>
    <property type="match status" value="1"/>
</dbReference>
<feature type="transmembrane region" description="Helical" evidence="4">
    <location>
        <begin position="40"/>
        <end position="58"/>
    </location>
</feature>
<dbReference type="GO" id="GO:0007165">
    <property type="term" value="P:signal transduction"/>
    <property type="evidence" value="ECO:0007669"/>
    <property type="project" value="UniProtKB-KW"/>
</dbReference>
<dbReference type="SUPFAM" id="SSF58104">
    <property type="entry name" value="Methyl-accepting chemotaxis protein (MCP) signaling domain"/>
    <property type="match status" value="1"/>
</dbReference>
<reference evidence="8 15" key="4">
    <citation type="submission" date="2019-10" db="EMBL/GenBank/DDBJ databases">
        <title>Roseburia spp. ameliorate alcoholic fatty liver via restoration of gut barrier function.</title>
        <authorList>
            <person name="Seo B."/>
            <person name="Ko G."/>
        </authorList>
    </citation>
    <scope>NUCLEOTIDE SEQUENCE [LARGE SCALE GENOMIC DNA]</scope>
    <source>
        <strain evidence="8 15">SNUG30017</strain>
    </source>
</reference>
<dbReference type="Proteomes" id="UP000095350">
    <property type="component" value="Unassembled WGS sequence"/>
</dbReference>
<gene>
    <name evidence="6" type="primary">mcp3_1</name>
    <name evidence="9" type="ORF">DW927_18465</name>
    <name evidence="10" type="ORF">DWZ31_03820</name>
    <name evidence="6" type="ORF">ERS852572_02910</name>
    <name evidence="8" type="ORF">GCK47_13495</name>
    <name evidence="7" type="ORF">GMD50_06685</name>
</gene>
<dbReference type="Pfam" id="PF00015">
    <property type="entry name" value="MCPsignal"/>
    <property type="match status" value="1"/>
</dbReference>
<evidence type="ECO:0000313" key="6">
    <source>
        <dbReference type="EMBL" id="CUN25545.1"/>
    </source>
</evidence>
<evidence type="ECO:0000256" key="4">
    <source>
        <dbReference type="SAM" id="Phobius"/>
    </source>
</evidence>
<dbReference type="EMBL" id="WGGT01000018">
    <property type="protein sequence ID" value="MVQ46686.1"/>
    <property type="molecule type" value="Genomic_DNA"/>
</dbReference>
<keyword evidence="3" id="KW-0175">Coiled coil</keyword>
<dbReference type="PaxDb" id="166486-ERS852572_02910"/>
<evidence type="ECO:0000313" key="12">
    <source>
        <dbReference type="Proteomes" id="UP000283586"/>
    </source>
</evidence>
<sequence length="478" mass="51952">MTGEQYVRANKRVYNVVIILLAVMTILSVMACLAEFKITILLQTAAAVAGIIVVNTYAKKFWNSKKGGEILLGTGSAVYCVFLLLNQNNFVYAYGIPLFVACVLYLDVKFVYYGIGVTAVGNIIHIIVQVITKRADGIELFFSIIILATVVYAVYEASILLTKFSEENLEMQAAASEKMLATAENLVKHFDSAKEKLETLEEVINNNNESISNIAQSTGSTAEAIQQQALMCEEIHKNTDSAEKETEAMIDKANHTMENVAEGARLVTGLKNQADNVEQASNQAAESTKQVSNRVEEVKGIVATILSISSQTNLLALNASIEAARAGEAGKGFAVVAEEIRQLSEQTKDATNRITDIIQDLNEDAQHAMDSMEHSADSIREQNELIETTKNKFETINDEMQSLASAIGEIEGSMQSILNSTDTISQSISNLSATGEEIAASSTEGLQTAEHAVDAMKQTKEIIDATYLLAQDLESYAE</sequence>
<dbReference type="OrthoDB" id="9807021at2"/>
<dbReference type="Proteomes" id="UP000479531">
    <property type="component" value="Unassembled WGS sequence"/>
</dbReference>
<dbReference type="Gene3D" id="1.10.287.950">
    <property type="entry name" value="Methyl-accepting chemotaxis protein"/>
    <property type="match status" value="1"/>
</dbReference>
<dbReference type="AlphaFoldDB" id="A0A173VHE8"/>
<keyword evidence="4" id="KW-1133">Transmembrane helix</keyword>
<reference evidence="6 11" key="1">
    <citation type="submission" date="2015-09" db="EMBL/GenBank/DDBJ databases">
        <authorList>
            <consortium name="Pathogen Informatics"/>
        </authorList>
    </citation>
    <scope>NUCLEOTIDE SEQUENCE [LARGE SCALE GENOMIC DNA]</scope>
    <source>
        <strain evidence="6 11">2789STDY5834960</strain>
    </source>
</reference>
<dbReference type="Proteomes" id="UP000284465">
    <property type="component" value="Unassembled WGS sequence"/>
</dbReference>
<reference evidence="12 13" key="2">
    <citation type="submission" date="2018-08" db="EMBL/GenBank/DDBJ databases">
        <title>A genome reference for cultivated species of the human gut microbiota.</title>
        <authorList>
            <person name="Zou Y."/>
            <person name="Xue W."/>
            <person name="Luo G."/>
        </authorList>
    </citation>
    <scope>NUCLEOTIDE SEQUENCE [LARGE SCALE GENOMIC DNA]</scope>
    <source>
        <strain evidence="10 12">AF31-21AC</strain>
        <strain evidence="9 13">AM43-11</strain>
    </source>
</reference>
<evidence type="ECO:0000313" key="8">
    <source>
        <dbReference type="EMBL" id="MVQ46686.1"/>
    </source>
</evidence>
<dbReference type="InterPro" id="IPR004089">
    <property type="entry name" value="MCPsignal_dom"/>
</dbReference>
<evidence type="ECO:0000313" key="7">
    <source>
        <dbReference type="EMBL" id="MTR84750.1"/>
    </source>
</evidence>
<reference evidence="7 14" key="3">
    <citation type="journal article" date="2019" name="Nat. Med.">
        <title>A library of human gut bacterial isolates paired with longitudinal multiomics data enables mechanistic microbiome research.</title>
        <authorList>
            <person name="Poyet M."/>
            <person name="Groussin M."/>
            <person name="Gibbons S.M."/>
            <person name="Avila-Pacheco J."/>
            <person name="Jiang X."/>
            <person name="Kearney S.M."/>
            <person name="Perrotta A.R."/>
            <person name="Berdy B."/>
            <person name="Zhao S."/>
            <person name="Lieberman T.D."/>
            <person name="Swanson P.K."/>
            <person name="Smith M."/>
            <person name="Roesemann S."/>
            <person name="Alexander J.E."/>
            <person name="Rich S.A."/>
            <person name="Livny J."/>
            <person name="Vlamakis H."/>
            <person name="Clish C."/>
            <person name="Bullock K."/>
            <person name="Deik A."/>
            <person name="Scott J."/>
            <person name="Pierce K.A."/>
            <person name="Xavier R.J."/>
            <person name="Alm E.J."/>
        </authorList>
    </citation>
    <scope>NUCLEOTIDE SEQUENCE [LARGE SCALE GENOMIC DNA]</scope>
    <source>
        <strain evidence="7 14">BIOML-A1</strain>
    </source>
</reference>
<dbReference type="RefSeq" id="WP_015522204.1">
    <property type="nucleotide sequence ID" value="NZ_CABIYH010000024.1"/>
</dbReference>
<evidence type="ECO:0000259" key="5">
    <source>
        <dbReference type="PROSITE" id="PS50111"/>
    </source>
</evidence>
<evidence type="ECO:0000313" key="14">
    <source>
        <dbReference type="Proteomes" id="UP000478483"/>
    </source>
</evidence>
<evidence type="ECO:0000313" key="9">
    <source>
        <dbReference type="EMBL" id="RHA63010.1"/>
    </source>
</evidence>
<feature type="transmembrane region" description="Helical" evidence="4">
    <location>
        <begin position="70"/>
        <end position="90"/>
    </location>
</feature>
<dbReference type="EMBL" id="QSFP01000035">
    <property type="protein sequence ID" value="RHA63010.1"/>
    <property type="molecule type" value="Genomic_DNA"/>
</dbReference>
<keyword evidence="1 2" id="KW-0807">Transducer</keyword>
<feature type="transmembrane region" description="Helical" evidence="4">
    <location>
        <begin position="140"/>
        <end position="161"/>
    </location>
</feature>
<dbReference type="PANTHER" id="PTHR32089:SF112">
    <property type="entry name" value="LYSOZYME-LIKE PROTEIN-RELATED"/>
    <property type="match status" value="1"/>
</dbReference>
<name>A0A173VHE8_9FIRM</name>
<evidence type="ECO:0000256" key="3">
    <source>
        <dbReference type="SAM" id="Coils"/>
    </source>
</evidence>
<keyword evidence="4" id="KW-0472">Membrane</keyword>
<protein>
    <submittedName>
        <fullName evidence="6 7">Chemotaxis protein</fullName>
    </submittedName>
</protein>
<dbReference type="EMBL" id="WNAJ01000005">
    <property type="protein sequence ID" value="MTR84750.1"/>
    <property type="molecule type" value="Genomic_DNA"/>
</dbReference>
<dbReference type="EMBL" id="QRQN01000003">
    <property type="protein sequence ID" value="RHN11185.1"/>
    <property type="molecule type" value="Genomic_DNA"/>
</dbReference>
<evidence type="ECO:0000313" key="11">
    <source>
        <dbReference type="Proteomes" id="UP000095350"/>
    </source>
</evidence>
<accession>A0A173VHE8</accession>
<evidence type="ECO:0000313" key="10">
    <source>
        <dbReference type="EMBL" id="RHN11185.1"/>
    </source>
</evidence>
<dbReference type="PROSITE" id="PS50111">
    <property type="entry name" value="CHEMOTAXIS_TRANSDUC_2"/>
    <property type="match status" value="1"/>
</dbReference>
<dbReference type="STRING" id="166486.ERS852572_02910"/>
<evidence type="ECO:0000313" key="13">
    <source>
        <dbReference type="Proteomes" id="UP000284465"/>
    </source>
</evidence>
<dbReference type="SMART" id="SM00283">
    <property type="entry name" value="MA"/>
    <property type="match status" value="1"/>
</dbReference>
<feature type="coiled-coil region" evidence="3">
    <location>
        <begin position="362"/>
        <end position="399"/>
    </location>
</feature>
<feature type="coiled-coil region" evidence="3">
    <location>
        <begin position="166"/>
        <end position="210"/>
    </location>
</feature>
<evidence type="ECO:0000256" key="1">
    <source>
        <dbReference type="ARBA" id="ARBA00023224"/>
    </source>
</evidence>
<proteinExistence type="predicted"/>
<dbReference type="Proteomes" id="UP000283586">
    <property type="component" value="Unassembled WGS sequence"/>
</dbReference>
<feature type="transmembrane region" description="Helical" evidence="4">
    <location>
        <begin position="12"/>
        <end position="34"/>
    </location>
</feature>
<evidence type="ECO:0000313" key="15">
    <source>
        <dbReference type="Proteomes" id="UP000479531"/>
    </source>
</evidence>
<dbReference type="GO" id="GO:0016020">
    <property type="term" value="C:membrane"/>
    <property type="evidence" value="ECO:0007669"/>
    <property type="project" value="InterPro"/>
</dbReference>
<feature type="domain" description="Methyl-accepting transducer" evidence="5">
    <location>
        <begin position="196"/>
        <end position="432"/>
    </location>
</feature>